<feature type="transmembrane region" description="Helical" evidence="5">
    <location>
        <begin position="181"/>
        <end position="201"/>
    </location>
</feature>
<keyword evidence="3 5" id="KW-1133">Transmembrane helix</keyword>
<evidence type="ECO:0000313" key="8">
    <source>
        <dbReference type="Proteomes" id="UP000076128"/>
    </source>
</evidence>
<dbReference type="GO" id="GO:0016020">
    <property type="term" value="C:membrane"/>
    <property type="evidence" value="ECO:0007669"/>
    <property type="project" value="UniProtKB-SubCell"/>
</dbReference>
<dbReference type="PANTHER" id="PTHR23518">
    <property type="entry name" value="C-METHYLTRANSFERASE"/>
    <property type="match status" value="1"/>
</dbReference>
<evidence type="ECO:0000256" key="1">
    <source>
        <dbReference type="ARBA" id="ARBA00004141"/>
    </source>
</evidence>
<dbReference type="GO" id="GO:0022857">
    <property type="term" value="F:transmembrane transporter activity"/>
    <property type="evidence" value="ECO:0007669"/>
    <property type="project" value="InterPro"/>
</dbReference>
<keyword evidence="8" id="KW-1185">Reference proteome</keyword>
<dbReference type="PROSITE" id="PS50850">
    <property type="entry name" value="MFS"/>
    <property type="match status" value="1"/>
</dbReference>
<dbReference type="Proteomes" id="UP000076128">
    <property type="component" value="Chromosome"/>
</dbReference>
<evidence type="ECO:0000256" key="2">
    <source>
        <dbReference type="ARBA" id="ARBA00022692"/>
    </source>
</evidence>
<dbReference type="Gene3D" id="1.20.1250.20">
    <property type="entry name" value="MFS general substrate transporter like domains"/>
    <property type="match status" value="2"/>
</dbReference>
<evidence type="ECO:0000313" key="7">
    <source>
        <dbReference type="EMBL" id="AMY69780.1"/>
    </source>
</evidence>
<feature type="transmembrane region" description="Helical" evidence="5">
    <location>
        <begin position="43"/>
        <end position="63"/>
    </location>
</feature>
<dbReference type="PROSITE" id="PS00216">
    <property type="entry name" value="SUGAR_TRANSPORT_1"/>
    <property type="match status" value="1"/>
</dbReference>
<feature type="transmembrane region" description="Helical" evidence="5">
    <location>
        <begin position="229"/>
        <end position="251"/>
    </location>
</feature>
<dbReference type="InterPro" id="IPR020846">
    <property type="entry name" value="MFS_dom"/>
</dbReference>
<feature type="transmembrane region" description="Helical" evidence="5">
    <location>
        <begin position="317"/>
        <end position="340"/>
    </location>
</feature>
<accession>A0A159Z5R9</accession>
<dbReference type="InterPro" id="IPR036259">
    <property type="entry name" value="MFS_trans_sf"/>
</dbReference>
<feature type="transmembrane region" description="Helical" evidence="5">
    <location>
        <begin position="257"/>
        <end position="279"/>
    </location>
</feature>
<evidence type="ECO:0000256" key="5">
    <source>
        <dbReference type="SAM" id="Phobius"/>
    </source>
</evidence>
<feature type="transmembrane region" description="Helical" evidence="5">
    <location>
        <begin position="383"/>
        <end position="400"/>
    </location>
</feature>
<dbReference type="EMBL" id="CP012661">
    <property type="protein sequence ID" value="AMY69780.1"/>
    <property type="molecule type" value="Genomic_DNA"/>
</dbReference>
<keyword evidence="4 5" id="KW-0472">Membrane</keyword>
<dbReference type="PATRIC" id="fig|1335048.3.peg.2643"/>
<dbReference type="CDD" id="cd17370">
    <property type="entry name" value="MFS_MJ1317_like"/>
    <property type="match status" value="1"/>
</dbReference>
<proteinExistence type="predicted"/>
<feature type="transmembrane region" description="Helical" evidence="5">
    <location>
        <begin position="352"/>
        <end position="377"/>
    </location>
</feature>
<name>A0A159Z5R9_9RHOB</name>
<dbReference type="SUPFAM" id="SSF103473">
    <property type="entry name" value="MFS general substrate transporter"/>
    <property type="match status" value="1"/>
</dbReference>
<dbReference type="Pfam" id="PF07690">
    <property type="entry name" value="MFS_1"/>
    <property type="match status" value="2"/>
</dbReference>
<feature type="domain" description="Major facilitator superfamily (MFS) profile" evidence="6">
    <location>
        <begin position="23"/>
        <end position="405"/>
    </location>
</feature>
<comment type="subcellular location">
    <subcellularLocation>
        <location evidence="1">Membrane</location>
        <topology evidence="1">Multi-pass membrane protein</topology>
    </subcellularLocation>
</comment>
<gene>
    <name evidence="7" type="ORF">AKL17_2537</name>
</gene>
<reference evidence="7 8" key="1">
    <citation type="submission" date="2015-09" db="EMBL/GenBank/DDBJ databases">
        <title>Complete genome sequence of Defluviimonas alba cai42t isolated from an oilfield in Xinjiang.</title>
        <authorList>
            <person name="Geng S."/>
            <person name="Pan X."/>
            <person name="Wu X."/>
        </authorList>
    </citation>
    <scope>NUCLEOTIDE SEQUENCE [LARGE SCALE GENOMIC DNA]</scope>
    <source>
        <strain evidence="8">cai42</strain>
    </source>
</reference>
<feature type="transmembrane region" description="Helical" evidence="5">
    <location>
        <begin position="155"/>
        <end position="175"/>
    </location>
</feature>
<dbReference type="STRING" id="1335048.AKL17_2537"/>
<organism evidence="7 8">
    <name type="scientific">Frigidibacter mobilis</name>
    <dbReference type="NCBI Taxonomy" id="1335048"/>
    <lineage>
        <taxon>Bacteria</taxon>
        <taxon>Pseudomonadati</taxon>
        <taxon>Pseudomonadota</taxon>
        <taxon>Alphaproteobacteria</taxon>
        <taxon>Rhodobacterales</taxon>
        <taxon>Paracoccaceae</taxon>
        <taxon>Frigidibacter</taxon>
    </lineage>
</organism>
<dbReference type="PANTHER" id="PTHR23518:SF2">
    <property type="entry name" value="MAJOR FACILITATOR SUPERFAMILY TRANSPORTER"/>
    <property type="match status" value="1"/>
</dbReference>
<protein>
    <submittedName>
        <fullName evidence="7">Major facilitator transporter</fullName>
    </submittedName>
</protein>
<dbReference type="InterPro" id="IPR005829">
    <property type="entry name" value="Sugar_transporter_CS"/>
</dbReference>
<dbReference type="PROSITE" id="PS00217">
    <property type="entry name" value="SUGAR_TRANSPORT_2"/>
    <property type="match status" value="1"/>
</dbReference>
<keyword evidence="2 5" id="KW-0812">Transmembrane</keyword>
<evidence type="ECO:0000259" key="6">
    <source>
        <dbReference type="PROSITE" id="PS50850"/>
    </source>
</evidence>
<evidence type="ECO:0000256" key="3">
    <source>
        <dbReference type="ARBA" id="ARBA00022989"/>
    </source>
</evidence>
<dbReference type="AlphaFoldDB" id="A0A159Z5R9"/>
<dbReference type="InterPro" id="IPR011701">
    <property type="entry name" value="MFS"/>
</dbReference>
<sequence>MSDEKSMMATPRDKGNFRGLPRSIWALGFVSMLMDISSEMIHGLLPVFLVTVMGASTVTVGLIEGIGEATANITKLASGLISDRWGRRKPLAALGYGLSTLSKPLFALAPSAGIVLGARFADRVGKGIRGAPRDALVGELAPPGKRGAAFGLRQSLDSVGAFVGPLLAIALMAVFSDQFRTVFWLAAIPGVLAVLLLVLVVREPARAPVATPRPTPISLRNPGALGRHFWGVVALGGVMTLARFTEAFVILRAENLGLALALAPLILVVVSLVYAASAYPVGILSDRIGRTGLLASGFLVLIAADAVLALAGSLSAVFAGAALWGLHLGLTQGLLSALVAEHAPVDLKATAFGVFNLVTGIALLLASLLAGALWQLFGPAATFWTSGALAMAGLAGFLIVSRKRPAAPTPDP</sequence>
<dbReference type="KEGG" id="daa:AKL17_2537"/>
<feature type="transmembrane region" description="Helical" evidence="5">
    <location>
        <begin position="291"/>
        <end position="311"/>
    </location>
</feature>
<evidence type="ECO:0000256" key="4">
    <source>
        <dbReference type="ARBA" id="ARBA00023136"/>
    </source>
</evidence>